<organism evidence="3 4">
    <name type="scientific">Aerophobetes bacterium</name>
    <dbReference type="NCBI Taxonomy" id="2030807"/>
    <lineage>
        <taxon>Bacteria</taxon>
        <taxon>Candidatus Aerophobota</taxon>
    </lineage>
</organism>
<dbReference type="PANTHER" id="PTHR37850:SF2">
    <property type="entry name" value="SAF DOMAIN PROTEIN"/>
    <property type="match status" value="1"/>
</dbReference>
<dbReference type="InterPro" id="IPR005106">
    <property type="entry name" value="Asp/hSer_DH_NAD-bd"/>
</dbReference>
<dbReference type="GO" id="GO:0016491">
    <property type="term" value="F:oxidoreductase activity"/>
    <property type="evidence" value="ECO:0007669"/>
    <property type="project" value="InterPro"/>
</dbReference>
<evidence type="ECO:0000313" key="3">
    <source>
        <dbReference type="EMBL" id="TES87025.1"/>
    </source>
</evidence>
<feature type="domain" description="Oxidoreductase DRL-like catalytic" evidence="2">
    <location>
        <begin position="160"/>
        <end position="322"/>
    </location>
</feature>
<dbReference type="SUPFAM" id="SSF51735">
    <property type="entry name" value="NAD(P)-binding Rossmann-fold domains"/>
    <property type="match status" value="1"/>
</dbReference>
<dbReference type="Gene3D" id="3.40.50.720">
    <property type="entry name" value="NAD(P)-binding Rossmann-like Domain"/>
    <property type="match status" value="1"/>
</dbReference>
<dbReference type="GO" id="GO:0050661">
    <property type="term" value="F:NADP binding"/>
    <property type="evidence" value="ECO:0007669"/>
    <property type="project" value="InterPro"/>
</dbReference>
<dbReference type="InterPro" id="IPR036291">
    <property type="entry name" value="NAD(P)-bd_dom_sf"/>
</dbReference>
<dbReference type="PANTHER" id="PTHR37850">
    <property type="entry name" value="STRU PROTEIN"/>
    <property type="match status" value="1"/>
</dbReference>
<dbReference type="Pfam" id="PF21135">
    <property type="entry name" value="DRL_cat"/>
    <property type="match status" value="1"/>
</dbReference>
<evidence type="ECO:0000259" key="2">
    <source>
        <dbReference type="Pfam" id="PF21135"/>
    </source>
</evidence>
<protein>
    <submittedName>
        <fullName evidence="3">Uncharacterized protein</fullName>
    </submittedName>
</protein>
<comment type="caution">
    <text evidence="3">The sequence shown here is derived from an EMBL/GenBank/DDBJ whole genome shotgun (WGS) entry which is preliminary data.</text>
</comment>
<feature type="domain" description="Aspartate/homoserine dehydrogenase NAD-binding" evidence="1">
    <location>
        <begin position="24"/>
        <end position="135"/>
    </location>
</feature>
<dbReference type="Proteomes" id="UP000320781">
    <property type="component" value="Unassembled WGS sequence"/>
</dbReference>
<gene>
    <name evidence="3" type="ORF">E3J95_00495</name>
</gene>
<dbReference type="EMBL" id="SOKU01000020">
    <property type="protein sequence ID" value="TES87025.1"/>
    <property type="molecule type" value="Genomic_DNA"/>
</dbReference>
<reference evidence="3 4" key="1">
    <citation type="submission" date="2019-03" db="EMBL/GenBank/DDBJ databases">
        <title>Metabolic potential of uncultured bacteria and archaea associated with petroleum seepage in deep-sea sediments.</title>
        <authorList>
            <person name="Dong X."/>
            <person name="Hubert C."/>
        </authorList>
    </citation>
    <scope>NUCLEOTIDE SEQUENCE [LARGE SCALE GENOMIC DNA]</scope>
    <source>
        <strain evidence="3">E44_bin92</strain>
    </source>
</reference>
<proteinExistence type="predicted"/>
<dbReference type="InterPro" id="IPR048423">
    <property type="entry name" value="DRL_cat"/>
</dbReference>
<dbReference type="AlphaFoldDB" id="A0A523QMI6"/>
<dbReference type="Pfam" id="PF03447">
    <property type="entry name" value="NAD_binding_3"/>
    <property type="match status" value="1"/>
</dbReference>
<evidence type="ECO:0000259" key="1">
    <source>
        <dbReference type="Pfam" id="PF03447"/>
    </source>
</evidence>
<evidence type="ECO:0000313" key="4">
    <source>
        <dbReference type="Proteomes" id="UP000320781"/>
    </source>
</evidence>
<name>A0A523QMI6_UNCAE</name>
<sequence>MELLYQKLKSLQEKKQPIKMGLVGCGQMGSGMVSLVSQMPGLEVVAIAELDLERAKGAYETAGIPEENIVVVDNPEKAEDLLGRGKVIICKDASALVSIPSLQAVVEATGIPRVGAQVALQCIFHQKHVIMLNVETDVTVGWILKKMADKANVIYTVSAGDEPGAIKELYNFASSLGFSVVTAGKGKNNPLDLDATPQDCQEEALRKDMNPRMLTSFIDGTKTMIEMAAVANATGLVPDVPGMHGPKVDVSELTQVLIPKKDGGILSRSGVVDYSIGKVAPGVFLIVTTGKERVRKDLGFYGMGEGPYYLLYRPYHLCSIETPLSVARAVLFNEPTLNAEQRVAEVVTVAKQNLDVGVTIGAIGGYHVLGRIYPLQEARKKNLLPLGLAEGARVKMRIAKGEYISMDMVEPQTESTVYQLWKLQENLWQSELKSK</sequence>
<dbReference type="CDD" id="cd11616">
    <property type="entry name" value="SAF_DH_OX_like"/>
    <property type="match status" value="1"/>
</dbReference>
<accession>A0A523QMI6</accession>